<feature type="transmembrane region" description="Helical" evidence="2">
    <location>
        <begin position="315"/>
        <end position="340"/>
    </location>
</feature>
<evidence type="ECO:0008006" key="5">
    <source>
        <dbReference type="Google" id="ProtNLM"/>
    </source>
</evidence>
<dbReference type="KEGG" id="mtua:CSH63_21915"/>
<accession>A0A386WPG4</accession>
<name>A0A386WPG4_9ACTN</name>
<feature type="transmembrane region" description="Helical" evidence="2">
    <location>
        <begin position="55"/>
        <end position="81"/>
    </location>
</feature>
<evidence type="ECO:0000256" key="2">
    <source>
        <dbReference type="SAM" id="Phobius"/>
    </source>
</evidence>
<feature type="transmembrane region" description="Helical" evidence="2">
    <location>
        <begin position="251"/>
        <end position="268"/>
    </location>
</feature>
<feature type="transmembrane region" description="Helical" evidence="2">
    <location>
        <begin position="148"/>
        <end position="171"/>
    </location>
</feature>
<dbReference type="AlphaFoldDB" id="A0A386WPG4"/>
<sequence length="412" mass="43393">MKPTADNDAQQADSGAGSTGRARWHRRVGMLPLVYLAALVAVALIHPFLPSWRWLSIHLLLLGAVTNAIVVWSAHFTTAVLRAPASAGRRGEALRLVLLNTGVVGVLAGGATDLPWPGVVGAGLVLAAVVAHLRWLGARLRAALPARFAVTVHYYVAAAAALLVGVPVGAWMLVDDDSRPRLLLFHTQVNLLGWVTLTVLGTLLTLWPTILRTRMADGATIAARRALPVAVAGLAVLGITVLAWWPMLAAGGLGVIAVAVGLIARPAVQTARRKTPASFPGWSIAAAGGWLLIALGVDAWTLLSAPYPAAAADRFSAVLVPLLVGFVAQTLLGAMAYLLPVALGGGPAVVRERTNRLDRHWAQRVAMTNAALVVFVLPAPPYVRITTSLLILAALLQFLIPAVRILLARRRP</sequence>
<feature type="transmembrane region" description="Helical" evidence="2">
    <location>
        <begin position="385"/>
        <end position="407"/>
    </location>
</feature>
<protein>
    <recommendedName>
        <fullName evidence="5">Copper oxidase</fullName>
    </recommendedName>
</protein>
<reference evidence="3 4" key="1">
    <citation type="submission" date="2017-10" db="EMBL/GenBank/DDBJ databases">
        <title>Integration of genomic and chemical information greatly accelerates assignment of the full stereostructure of myelolactone, a potent inhibitor of myeloma from a marine-derived Micromonospora.</title>
        <authorList>
            <person name="Kim M.C."/>
            <person name="Machado H."/>
            <person name="Jensen P.R."/>
            <person name="Fenical W."/>
        </authorList>
    </citation>
    <scope>NUCLEOTIDE SEQUENCE [LARGE SCALE GENOMIC DNA]</scope>
    <source>
        <strain evidence="3 4">CNY-010</strain>
    </source>
</reference>
<evidence type="ECO:0000313" key="4">
    <source>
        <dbReference type="Proteomes" id="UP000267804"/>
    </source>
</evidence>
<feature type="transmembrane region" description="Helical" evidence="2">
    <location>
        <begin position="280"/>
        <end position="303"/>
    </location>
</feature>
<feature type="transmembrane region" description="Helical" evidence="2">
    <location>
        <begin position="361"/>
        <end position="379"/>
    </location>
</feature>
<gene>
    <name evidence="3" type="ORF">CSH63_21915</name>
</gene>
<feature type="transmembrane region" description="Helical" evidence="2">
    <location>
        <begin position="191"/>
        <end position="210"/>
    </location>
</feature>
<proteinExistence type="predicted"/>
<feature type="transmembrane region" description="Helical" evidence="2">
    <location>
        <begin position="93"/>
        <end position="112"/>
    </location>
</feature>
<dbReference type="EMBL" id="CP024087">
    <property type="protein sequence ID" value="AYF30061.1"/>
    <property type="molecule type" value="Genomic_DNA"/>
</dbReference>
<evidence type="ECO:0000256" key="1">
    <source>
        <dbReference type="SAM" id="MobiDB-lite"/>
    </source>
</evidence>
<feature type="transmembrane region" description="Helical" evidence="2">
    <location>
        <begin position="28"/>
        <end position="49"/>
    </location>
</feature>
<organism evidence="3 4">
    <name type="scientific">Micromonospora tulbaghiae</name>
    <dbReference type="NCBI Taxonomy" id="479978"/>
    <lineage>
        <taxon>Bacteria</taxon>
        <taxon>Bacillati</taxon>
        <taxon>Actinomycetota</taxon>
        <taxon>Actinomycetes</taxon>
        <taxon>Micromonosporales</taxon>
        <taxon>Micromonosporaceae</taxon>
        <taxon>Micromonospora</taxon>
    </lineage>
</organism>
<feature type="transmembrane region" description="Helical" evidence="2">
    <location>
        <begin position="118"/>
        <end position="136"/>
    </location>
</feature>
<feature type="region of interest" description="Disordered" evidence="1">
    <location>
        <begin position="1"/>
        <end position="20"/>
    </location>
</feature>
<evidence type="ECO:0000313" key="3">
    <source>
        <dbReference type="EMBL" id="AYF30061.1"/>
    </source>
</evidence>
<keyword evidence="2" id="KW-0812">Transmembrane</keyword>
<feature type="transmembrane region" description="Helical" evidence="2">
    <location>
        <begin position="222"/>
        <end position="245"/>
    </location>
</feature>
<keyword evidence="2" id="KW-1133">Transmembrane helix</keyword>
<dbReference type="RefSeq" id="WP_120571882.1">
    <property type="nucleotide sequence ID" value="NZ_CP024087.1"/>
</dbReference>
<dbReference type="Proteomes" id="UP000267804">
    <property type="component" value="Chromosome"/>
</dbReference>
<keyword evidence="2" id="KW-0472">Membrane</keyword>